<dbReference type="EMBL" id="LXQA010391225">
    <property type="protein sequence ID" value="MCI48758.1"/>
    <property type="molecule type" value="Genomic_DNA"/>
</dbReference>
<comment type="caution">
    <text evidence="1">The sequence shown here is derived from an EMBL/GenBank/DDBJ whole genome shotgun (WGS) entry which is preliminary data.</text>
</comment>
<organism evidence="1 2">
    <name type="scientific">Trifolium medium</name>
    <dbReference type="NCBI Taxonomy" id="97028"/>
    <lineage>
        <taxon>Eukaryota</taxon>
        <taxon>Viridiplantae</taxon>
        <taxon>Streptophyta</taxon>
        <taxon>Embryophyta</taxon>
        <taxon>Tracheophyta</taxon>
        <taxon>Spermatophyta</taxon>
        <taxon>Magnoliopsida</taxon>
        <taxon>eudicotyledons</taxon>
        <taxon>Gunneridae</taxon>
        <taxon>Pentapetalae</taxon>
        <taxon>rosids</taxon>
        <taxon>fabids</taxon>
        <taxon>Fabales</taxon>
        <taxon>Fabaceae</taxon>
        <taxon>Papilionoideae</taxon>
        <taxon>50 kb inversion clade</taxon>
        <taxon>NPAAA clade</taxon>
        <taxon>Hologalegina</taxon>
        <taxon>IRL clade</taxon>
        <taxon>Trifolieae</taxon>
        <taxon>Trifolium</taxon>
    </lineage>
</organism>
<evidence type="ECO:0000313" key="2">
    <source>
        <dbReference type="Proteomes" id="UP000265520"/>
    </source>
</evidence>
<keyword evidence="2" id="KW-1185">Reference proteome</keyword>
<sequence length="43" mass="4552">MDGVRHSLRACEAVAPGCGVRRCHGGREARAGSINAVVFFLQP</sequence>
<evidence type="ECO:0000313" key="1">
    <source>
        <dbReference type="EMBL" id="MCI48758.1"/>
    </source>
</evidence>
<name>A0A392SIN0_9FABA</name>
<dbReference type="AlphaFoldDB" id="A0A392SIN0"/>
<reference evidence="1 2" key="1">
    <citation type="journal article" date="2018" name="Front. Plant Sci.">
        <title>Red Clover (Trifolium pratense) and Zigzag Clover (T. medium) - A Picture of Genomic Similarities and Differences.</title>
        <authorList>
            <person name="Dluhosova J."/>
            <person name="Istvanek J."/>
            <person name="Nedelnik J."/>
            <person name="Repkova J."/>
        </authorList>
    </citation>
    <scope>NUCLEOTIDE SEQUENCE [LARGE SCALE GENOMIC DNA]</scope>
    <source>
        <strain evidence="2">cv. 10/8</strain>
        <tissue evidence="1">Leaf</tissue>
    </source>
</reference>
<proteinExistence type="predicted"/>
<dbReference type="Proteomes" id="UP000265520">
    <property type="component" value="Unassembled WGS sequence"/>
</dbReference>
<protein>
    <submittedName>
        <fullName evidence="1">Uncharacterized protein</fullName>
    </submittedName>
</protein>
<accession>A0A392SIN0</accession>